<evidence type="ECO:0000313" key="2">
    <source>
        <dbReference type="Proteomes" id="UP000195981"/>
    </source>
</evidence>
<evidence type="ECO:0000313" key="1">
    <source>
        <dbReference type="EMBL" id="SLM88580.1"/>
    </source>
</evidence>
<dbReference type="Proteomes" id="UP000195981">
    <property type="component" value="Unassembled WGS sequence"/>
</dbReference>
<accession>A0A1X6WTT9</accession>
<dbReference type="GO" id="GO:0016787">
    <property type="term" value="F:hydrolase activity"/>
    <property type="evidence" value="ECO:0007669"/>
    <property type="project" value="UniProtKB-KW"/>
</dbReference>
<dbReference type="SFLD" id="SFLDG01129">
    <property type="entry name" value="C1.5:_HAD__Beta-PGM__Phosphata"/>
    <property type="match status" value="1"/>
</dbReference>
<dbReference type="InterPro" id="IPR023214">
    <property type="entry name" value="HAD_sf"/>
</dbReference>
<dbReference type="InterPro" id="IPR036412">
    <property type="entry name" value="HAD-like_sf"/>
</dbReference>
<dbReference type="SFLD" id="SFLDS00003">
    <property type="entry name" value="Haloacid_Dehalogenase"/>
    <property type="match status" value="1"/>
</dbReference>
<keyword evidence="1" id="KW-0378">Hydrolase</keyword>
<dbReference type="PANTHER" id="PTHR18901">
    <property type="entry name" value="2-DEOXYGLUCOSE-6-PHOSPHATE PHOSPHATASE 2"/>
    <property type="match status" value="1"/>
</dbReference>
<dbReference type="PANTHER" id="PTHR18901:SF38">
    <property type="entry name" value="PSEUDOURIDINE-5'-PHOSPHATASE"/>
    <property type="match status" value="1"/>
</dbReference>
<dbReference type="EMBL" id="FWFG01000018">
    <property type="protein sequence ID" value="SLM88580.1"/>
    <property type="molecule type" value="Genomic_DNA"/>
</dbReference>
<sequence>MTTPAQTSRLAAWPTPIWTPRAVVVDCDGVLVDTEAEWVGVQDSYLASHGAALDAATRRELTGRSAETVIRTIAEVLDADPQRVAEDLIALHRADLGRGVRLLPGVEEAVRAIAARVPVAVASNSPRDLLDQKLAAMPFGDVFDASVAIEDAPAPKPAPDMYLVGARLLGADPADVLAFEDSETGAQAAAGAGLALIAVPSLAGQHPVADVTLASLEDADLRAWIETWEITR</sequence>
<dbReference type="NCBIfam" id="TIGR01509">
    <property type="entry name" value="HAD-SF-IA-v3"/>
    <property type="match status" value="1"/>
</dbReference>
<dbReference type="CDD" id="cd07505">
    <property type="entry name" value="HAD_BPGM-like"/>
    <property type="match status" value="1"/>
</dbReference>
<organism evidence="1 2">
    <name type="scientific">Brachybacterium nesterenkovii</name>
    <dbReference type="NCBI Taxonomy" id="47847"/>
    <lineage>
        <taxon>Bacteria</taxon>
        <taxon>Bacillati</taxon>
        <taxon>Actinomycetota</taxon>
        <taxon>Actinomycetes</taxon>
        <taxon>Micrococcales</taxon>
        <taxon>Dermabacteraceae</taxon>
        <taxon>Brachybacterium</taxon>
    </lineage>
</organism>
<dbReference type="OrthoDB" id="9812856at2"/>
<protein>
    <submittedName>
        <fullName evidence="1">Putative hydrolase</fullName>
    </submittedName>
</protein>
<dbReference type="RefSeq" id="WP_087102203.1">
    <property type="nucleotide sequence ID" value="NZ_FWFG01000018.1"/>
</dbReference>
<name>A0A1X6WTT9_9MICO</name>
<dbReference type="Gene3D" id="1.10.150.240">
    <property type="entry name" value="Putative phosphatase, domain 2"/>
    <property type="match status" value="1"/>
</dbReference>
<dbReference type="SUPFAM" id="SSF56784">
    <property type="entry name" value="HAD-like"/>
    <property type="match status" value="1"/>
</dbReference>
<dbReference type="Gene3D" id="3.40.50.1000">
    <property type="entry name" value="HAD superfamily/HAD-like"/>
    <property type="match status" value="1"/>
</dbReference>
<dbReference type="Pfam" id="PF00702">
    <property type="entry name" value="Hydrolase"/>
    <property type="match status" value="1"/>
</dbReference>
<gene>
    <name evidence="1" type="ORF">FM110_02045</name>
</gene>
<dbReference type="InterPro" id="IPR006439">
    <property type="entry name" value="HAD-SF_hydro_IA"/>
</dbReference>
<reference evidence="1 2" key="1">
    <citation type="submission" date="2017-02" db="EMBL/GenBank/DDBJ databases">
        <authorList>
            <person name="Peterson S.W."/>
        </authorList>
    </citation>
    <scope>NUCLEOTIDE SEQUENCE [LARGE SCALE GENOMIC DNA]</scope>
    <source>
        <strain evidence="1 2">CIP104813</strain>
    </source>
</reference>
<dbReference type="PRINTS" id="PR00413">
    <property type="entry name" value="HADHALOGNASE"/>
</dbReference>
<proteinExistence type="predicted"/>
<dbReference type="AlphaFoldDB" id="A0A1X6WTT9"/>
<dbReference type="InterPro" id="IPR023198">
    <property type="entry name" value="PGP-like_dom2"/>
</dbReference>
<keyword evidence="2" id="KW-1185">Reference proteome</keyword>